<evidence type="ECO:0000313" key="2">
    <source>
        <dbReference type="Proteomes" id="UP000612956"/>
    </source>
</evidence>
<protein>
    <submittedName>
        <fullName evidence="1">Uncharacterized protein</fullName>
    </submittedName>
</protein>
<sequence length="116" mass="12978">MAIIELAPWYFASDVVHEAAFRIDLPGPDRGYWLLSYLPGFTFTAHQARIGLALAEMILLDTEFSTAGFDRDLAELQAEELGLTYTGVMLALAARVIDERDTHSWLLFGDNTDLQL</sequence>
<dbReference type="RefSeq" id="WP_188830170.1">
    <property type="nucleotide sequence ID" value="NZ_BMMW01000003.1"/>
</dbReference>
<name>A0A917VB96_9NOCA</name>
<evidence type="ECO:0000313" key="1">
    <source>
        <dbReference type="EMBL" id="GGK60809.1"/>
    </source>
</evidence>
<dbReference type="Proteomes" id="UP000612956">
    <property type="component" value="Unassembled WGS sequence"/>
</dbReference>
<organism evidence="1 2">
    <name type="scientific">Nocardia camponoti</name>
    <dbReference type="NCBI Taxonomy" id="1616106"/>
    <lineage>
        <taxon>Bacteria</taxon>
        <taxon>Bacillati</taxon>
        <taxon>Actinomycetota</taxon>
        <taxon>Actinomycetes</taxon>
        <taxon>Mycobacteriales</taxon>
        <taxon>Nocardiaceae</taxon>
        <taxon>Nocardia</taxon>
    </lineage>
</organism>
<dbReference type="EMBL" id="BMMW01000003">
    <property type="protein sequence ID" value="GGK60809.1"/>
    <property type="molecule type" value="Genomic_DNA"/>
</dbReference>
<dbReference type="AlphaFoldDB" id="A0A917VB96"/>
<keyword evidence="2" id="KW-1185">Reference proteome</keyword>
<accession>A0A917VB96</accession>
<reference evidence="1" key="2">
    <citation type="submission" date="2020-09" db="EMBL/GenBank/DDBJ databases">
        <authorList>
            <person name="Sun Q."/>
            <person name="Zhou Y."/>
        </authorList>
    </citation>
    <scope>NUCLEOTIDE SEQUENCE</scope>
    <source>
        <strain evidence="1">CGMCC 4.7278</strain>
    </source>
</reference>
<reference evidence="1" key="1">
    <citation type="journal article" date="2014" name="Int. J. Syst. Evol. Microbiol.">
        <title>Complete genome sequence of Corynebacterium casei LMG S-19264T (=DSM 44701T), isolated from a smear-ripened cheese.</title>
        <authorList>
            <consortium name="US DOE Joint Genome Institute (JGI-PGF)"/>
            <person name="Walter F."/>
            <person name="Albersmeier A."/>
            <person name="Kalinowski J."/>
            <person name="Ruckert C."/>
        </authorList>
    </citation>
    <scope>NUCLEOTIDE SEQUENCE</scope>
    <source>
        <strain evidence="1">CGMCC 4.7278</strain>
    </source>
</reference>
<comment type="caution">
    <text evidence="1">The sequence shown here is derived from an EMBL/GenBank/DDBJ whole genome shotgun (WGS) entry which is preliminary data.</text>
</comment>
<gene>
    <name evidence="1" type="ORF">GCM10011591_36450</name>
</gene>
<proteinExistence type="predicted"/>